<dbReference type="Proteomes" id="UP000190959">
    <property type="component" value="Unassembled WGS sequence"/>
</dbReference>
<accession>A0A1S9N114</accession>
<dbReference type="Pfam" id="PF00881">
    <property type="entry name" value="Nitroreductase"/>
    <property type="match status" value="1"/>
</dbReference>
<evidence type="ECO:0000256" key="1">
    <source>
        <dbReference type="ARBA" id="ARBA00007118"/>
    </source>
</evidence>
<dbReference type="GO" id="GO:0046872">
    <property type="term" value="F:metal ion binding"/>
    <property type="evidence" value="ECO:0007669"/>
    <property type="project" value="UniProtKB-KW"/>
</dbReference>
<name>A0A1S9N114_CLOBE</name>
<keyword evidence="4" id="KW-0408">Iron</keyword>
<dbReference type="Gene3D" id="3.30.70.20">
    <property type="match status" value="1"/>
</dbReference>
<dbReference type="AlphaFoldDB" id="A0A1S9N114"/>
<dbReference type="InterPro" id="IPR000415">
    <property type="entry name" value="Nitroreductase-like"/>
</dbReference>
<reference evidence="7 8" key="1">
    <citation type="submission" date="2017-02" db="EMBL/GenBank/DDBJ databases">
        <title>Genome sequence of Clostridium beijerinckii Br21.</title>
        <authorList>
            <person name="Fonseca B.C."/>
            <person name="Guazzaroni M.E."/>
            <person name="Riano-Pachon D.M."/>
            <person name="Reginatto V."/>
        </authorList>
    </citation>
    <scope>NUCLEOTIDE SEQUENCE [LARGE SCALE GENOMIC DNA]</scope>
    <source>
        <strain evidence="7 8">Br21</strain>
    </source>
</reference>
<organism evidence="7 8">
    <name type="scientific">Clostridium beijerinckii</name>
    <name type="common">Clostridium MP</name>
    <dbReference type="NCBI Taxonomy" id="1520"/>
    <lineage>
        <taxon>Bacteria</taxon>
        <taxon>Bacillati</taxon>
        <taxon>Bacillota</taxon>
        <taxon>Clostridia</taxon>
        <taxon>Eubacteriales</taxon>
        <taxon>Clostridiaceae</taxon>
        <taxon>Clostridium</taxon>
    </lineage>
</organism>
<dbReference type="CDD" id="cd02143">
    <property type="entry name" value="nitroreductase_FeS-like"/>
    <property type="match status" value="1"/>
</dbReference>
<keyword evidence="2" id="KW-0479">Metal-binding</keyword>
<keyword evidence="3" id="KW-0560">Oxidoreductase</keyword>
<dbReference type="EMBL" id="MWMH01000010">
    <property type="protein sequence ID" value="OOP71033.1"/>
    <property type="molecule type" value="Genomic_DNA"/>
</dbReference>
<evidence type="ECO:0000256" key="3">
    <source>
        <dbReference type="ARBA" id="ARBA00023002"/>
    </source>
</evidence>
<dbReference type="GO" id="GO:0051536">
    <property type="term" value="F:iron-sulfur cluster binding"/>
    <property type="evidence" value="ECO:0007669"/>
    <property type="project" value="UniProtKB-KW"/>
</dbReference>
<evidence type="ECO:0000313" key="7">
    <source>
        <dbReference type="EMBL" id="OOP71033.1"/>
    </source>
</evidence>
<protein>
    <submittedName>
        <fullName evidence="7">Ferredoxin</fullName>
    </submittedName>
</protein>
<evidence type="ECO:0000256" key="5">
    <source>
        <dbReference type="ARBA" id="ARBA00023014"/>
    </source>
</evidence>
<dbReference type="GO" id="GO:0016491">
    <property type="term" value="F:oxidoreductase activity"/>
    <property type="evidence" value="ECO:0007669"/>
    <property type="project" value="UniProtKB-KW"/>
</dbReference>
<gene>
    <name evidence="7" type="ORF">CBEIBR21_22405</name>
</gene>
<sequence length="275" mass="30660">MELITVNQSTCVKCGLCSNVCPSGVLSMNENGPIAIHPNNCIACGHCVAVCPSSSIDNIKTPLSNQLDLESFPIIDSSTAESFLRSRRSIRCYKEAQVPQQTLLKLVNIARFAPTASNTQGLSYIIIKNKKILQQATNIVVEWMEDQLKNSPSPHWSFSRHVKNYRESSEDSILRNAPHIILATSTKDFKNGIKNTISAFSYLELFATSLGLGSCWAGLFEMCAFSNYKSLLELLRIPDNKVITGAVMVGYPKYKYRKIVNRNPLEVLCLLLHFH</sequence>
<dbReference type="PROSITE" id="PS51379">
    <property type="entry name" value="4FE4S_FER_2"/>
    <property type="match status" value="2"/>
</dbReference>
<dbReference type="Gene3D" id="3.40.109.10">
    <property type="entry name" value="NADH Oxidase"/>
    <property type="match status" value="1"/>
</dbReference>
<comment type="caution">
    <text evidence="7">The sequence shown here is derived from an EMBL/GenBank/DDBJ whole genome shotgun (WGS) entry which is preliminary data.</text>
</comment>
<comment type="similarity">
    <text evidence="1">Belongs to the nitroreductase family.</text>
</comment>
<dbReference type="Pfam" id="PF13237">
    <property type="entry name" value="Fer4_10"/>
    <property type="match status" value="1"/>
</dbReference>
<keyword evidence="5" id="KW-0411">Iron-sulfur</keyword>
<dbReference type="PANTHER" id="PTHR43673">
    <property type="entry name" value="NAD(P)H NITROREDUCTASE YDGI-RELATED"/>
    <property type="match status" value="1"/>
</dbReference>
<evidence type="ECO:0000259" key="6">
    <source>
        <dbReference type="PROSITE" id="PS51379"/>
    </source>
</evidence>
<dbReference type="SUPFAM" id="SSF54862">
    <property type="entry name" value="4Fe-4S ferredoxins"/>
    <property type="match status" value="1"/>
</dbReference>
<dbReference type="InterPro" id="IPR017900">
    <property type="entry name" value="4Fe4S_Fe_S_CS"/>
</dbReference>
<evidence type="ECO:0000256" key="2">
    <source>
        <dbReference type="ARBA" id="ARBA00022723"/>
    </source>
</evidence>
<evidence type="ECO:0000256" key="4">
    <source>
        <dbReference type="ARBA" id="ARBA00023004"/>
    </source>
</evidence>
<proteinExistence type="inferred from homology"/>
<dbReference type="RefSeq" id="WP_078117124.1">
    <property type="nucleotide sequence ID" value="NZ_JAEVFY010000055.1"/>
</dbReference>
<dbReference type="PANTHER" id="PTHR43673:SF10">
    <property type="entry name" value="NADH DEHYDROGENASE_NAD(P)H NITROREDUCTASE XCC3605-RELATED"/>
    <property type="match status" value="1"/>
</dbReference>
<evidence type="ECO:0000313" key="8">
    <source>
        <dbReference type="Proteomes" id="UP000190959"/>
    </source>
</evidence>
<dbReference type="PROSITE" id="PS00198">
    <property type="entry name" value="4FE4S_FER_1"/>
    <property type="match status" value="2"/>
</dbReference>
<feature type="domain" description="4Fe-4S ferredoxin-type" evidence="6">
    <location>
        <begin position="2"/>
        <end position="31"/>
    </location>
</feature>
<dbReference type="SUPFAM" id="SSF55469">
    <property type="entry name" value="FMN-dependent nitroreductase-like"/>
    <property type="match status" value="1"/>
</dbReference>
<dbReference type="InterPro" id="IPR017896">
    <property type="entry name" value="4Fe4S_Fe-S-bd"/>
</dbReference>
<dbReference type="InterPro" id="IPR029479">
    <property type="entry name" value="Nitroreductase"/>
</dbReference>
<feature type="domain" description="4Fe-4S ferredoxin-type" evidence="6">
    <location>
        <begin position="32"/>
        <end position="61"/>
    </location>
</feature>